<name>A0A1R3KLM9_9ROSI</name>
<dbReference type="InterPro" id="IPR038595">
    <property type="entry name" value="LOR_sf"/>
</dbReference>
<dbReference type="PANTHER" id="PTHR31087">
    <property type="match status" value="1"/>
</dbReference>
<evidence type="ECO:0000313" key="2">
    <source>
        <dbReference type="EMBL" id="OMP07995.1"/>
    </source>
</evidence>
<dbReference type="STRING" id="93759.A0A1R3KLM9"/>
<reference evidence="3" key="1">
    <citation type="submission" date="2013-09" db="EMBL/GenBank/DDBJ databases">
        <title>Corchorus olitorius genome sequencing.</title>
        <authorList>
            <person name="Alam M."/>
            <person name="Haque M.S."/>
            <person name="Islam M.S."/>
            <person name="Emdad E.M."/>
            <person name="Islam M.M."/>
            <person name="Ahmed B."/>
            <person name="Halim A."/>
            <person name="Hossen Q.M.M."/>
            <person name="Hossain M.Z."/>
            <person name="Ahmed R."/>
            <person name="Khan M.M."/>
            <person name="Islam R."/>
            <person name="Rashid M.M."/>
            <person name="Khan S.A."/>
            <person name="Rahman M.S."/>
            <person name="Alam M."/>
            <person name="Yahiya A.S."/>
            <person name="Khan M.S."/>
            <person name="Azam M.S."/>
            <person name="Haque T."/>
            <person name="Lashkar M.Z.H."/>
            <person name="Akhand A.I."/>
            <person name="Morshed G."/>
            <person name="Roy S."/>
            <person name="Uddin K.S."/>
            <person name="Rabeya T."/>
            <person name="Hossain A.S."/>
            <person name="Chowdhury A."/>
            <person name="Snigdha A.R."/>
            <person name="Mortoza M.S."/>
            <person name="Matin S.A."/>
            <person name="Hoque S.M.E."/>
            <person name="Islam M.K."/>
            <person name="Roy D.K."/>
            <person name="Haider R."/>
            <person name="Moosa M.M."/>
            <person name="Elias S.M."/>
            <person name="Hasan A.M."/>
            <person name="Jahan S."/>
            <person name="Shafiuddin M."/>
            <person name="Mahmood N."/>
            <person name="Shommy N.S."/>
        </authorList>
    </citation>
    <scope>NUCLEOTIDE SEQUENCE [LARGE SCALE GENOMIC DNA]</scope>
    <source>
        <strain evidence="3">cv. O-4</strain>
    </source>
</reference>
<comment type="similarity">
    <text evidence="1">Belongs to the LOR family.</text>
</comment>
<dbReference type="OrthoDB" id="97518at2759"/>
<evidence type="ECO:0000313" key="3">
    <source>
        <dbReference type="Proteomes" id="UP000187203"/>
    </source>
</evidence>
<comment type="caution">
    <text evidence="2">The sequence shown here is derived from an EMBL/GenBank/DDBJ whole genome shotgun (WGS) entry which is preliminary data.</text>
</comment>
<evidence type="ECO:0008006" key="4">
    <source>
        <dbReference type="Google" id="ProtNLM"/>
    </source>
</evidence>
<dbReference type="Gene3D" id="2.40.160.200">
    <property type="entry name" value="LURP1-related"/>
    <property type="match status" value="2"/>
</dbReference>
<sequence>MAYAYPATANPVSIIGPHFCVPHPVELAVIRNVKTITHGDFVVTDNNGYILFKVKDQSVEDQIRNNTKEDVCDFKVKGSWSKKSCVIYVGETSTIVAQMHEKHTVQNVLGGKDEFMVTVNPNIDYAFIVALIVALDGIHAAAMQAGQTSAGASAAAVV</sequence>
<dbReference type="PANTHER" id="PTHR31087:SF160">
    <property type="entry name" value="PROTEIN LURP-ONE-RELATED 1-RELATED"/>
    <property type="match status" value="1"/>
</dbReference>
<gene>
    <name evidence="2" type="ORF">COLO4_06872</name>
</gene>
<proteinExistence type="inferred from homology"/>
<dbReference type="AlphaFoldDB" id="A0A1R3KLM9"/>
<accession>A0A1R3KLM9</accession>
<protein>
    <recommendedName>
        <fullName evidence="4">Initiation factor 2B-related protein</fullName>
    </recommendedName>
</protein>
<dbReference type="InterPro" id="IPR025659">
    <property type="entry name" value="Tubby-like_C"/>
</dbReference>
<dbReference type="Proteomes" id="UP000187203">
    <property type="component" value="Unassembled WGS sequence"/>
</dbReference>
<keyword evidence="3" id="KW-1185">Reference proteome</keyword>
<dbReference type="InterPro" id="IPR007612">
    <property type="entry name" value="LOR"/>
</dbReference>
<dbReference type="EMBL" id="AWUE01012962">
    <property type="protein sequence ID" value="OMP07995.1"/>
    <property type="molecule type" value="Genomic_DNA"/>
</dbReference>
<evidence type="ECO:0000256" key="1">
    <source>
        <dbReference type="ARBA" id="ARBA00005437"/>
    </source>
</evidence>
<dbReference type="SUPFAM" id="SSF54518">
    <property type="entry name" value="Tubby C-terminal domain-like"/>
    <property type="match status" value="1"/>
</dbReference>
<organism evidence="2 3">
    <name type="scientific">Corchorus olitorius</name>
    <dbReference type="NCBI Taxonomy" id="93759"/>
    <lineage>
        <taxon>Eukaryota</taxon>
        <taxon>Viridiplantae</taxon>
        <taxon>Streptophyta</taxon>
        <taxon>Embryophyta</taxon>
        <taxon>Tracheophyta</taxon>
        <taxon>Spermatophyta</taxon>
        <taxon>Magnoliopsida</taxon>
        <taxon>eudicotyledons</taxon>
        <taxon>Gunneridae</taxon>
        <taxon>Pentapetalae</taxon>
        <taxon>rosids</taxon>
        <taxon>malvids</taxon>
        <taxon>Malvales</taxon>
        <taxon>Malvaceae</taxon>
        <taxon>Grewioideae</taxon>
        <taxon>Apeibeae</taxon>
        <taxon>Corchorus</taxon>
    </lineage>
</organism>
<dbReference type="Pfam" id="PF04525">
    <property type="entry name" value="LOR"/>
    <property type="match status" value="1"/>
</dbReference>